<reference evidence="1" key="1">
    <citation type="journal article" date="2019" name="Nat. Med.">
        <title>A library of human gut bacterial isolates paired with longitudinal multiomics data enables mechanistic microbiome research.</title>
        <authorList>
            <person name="Poyet M."/>
            <person name="Groussin M."/>
            <person name="Gibbons S.M."/>
            <person name="Avila-Pacheco J."/>
            <person name="Jiang X."/>
            <person name="Kearney S.M."/>
            <person name="Perrotta A.R."/>
            <person name="Berdy B."/>
            <person name="Zhao S."/>
            <person name="Lieberman T.D."/>
            <person name="Swanson P.K."/>
            <person name="Smith M."/>
            <person name="Roesemann S."/>
            <person name="Alexander J.E."/>
            <person name="Rich S.A."/>
            <person name="Livny J."/>
            <person name="Vlamakis H."/>
            <person name="Clish C."/>
            <person name="Bullock K."/>
            <person name="Deik A."/>
            <person name="Scott J."/>
            <person name="Pierce K.A."/>
            <person name="Xavier R.J."/>
            <person name="Alm E.J."/>
        </authorList>
    </citation>
    <scope>NUCLEOTIDE SEQUENCE</scope>
    <source>
        <strain evidence="1">BIOML-A409</strain>
    </source>
</reference>
<gene>
    <name evidence="1" type="ORF">GUA24_00205</name>
</gene>
<dbReference type="Proteomes" id="UP000638311">
    <property type="component" value="Unassembled WGS sequence"/>
</dbReference>
<evidence type="ECO:0000313" key="1">
    <source>
        <dbReference type="EMBL" id="MZU07483.1"/>
    </source>
</evidence>
<proteinExistence type="predicted"/>
<sequence length="47" mass="5171">MYTVESSDWLSIRSLVTTMPAGLVVWDFHEISATASPFVCPLNVPDS</sequence>
<evidence type="ECO:0000313" key="2">
    <source>
        <dbReference type="Proteomes" id="UP000638311"/>
    </source>
</evidence>
<comment type="caution">
    <text evidence="1">The sequence shown here is derived from an EMBL/GenBank/DDBJ whole genome shotgun (WGS) entry which is preliminary data.</text>
</comment>
<accession>A0A6B1X8K4</accession>
<protein>
    <submittedName>
        <fullName evidence="1">Uncharacterized protein</fullName>
    </submittedName>
</protein>
<organism evidence="1 2">
    <name type="scientific">Bifidobacterium longum</name>
    <dbReference type="NCBI Taxonomy" id="216816"/>
    <lineage>
        <taxon>Bacteria</taxon>
        <taxon>Bacillati</taxon>
        <taxon>Actinomycetota</taxon>
        <taxon>Actinomycetes</taxon>
        <taxon>Bifidobacteriales</taxon>
        <taxon>Bifidobacteriaceae</taxon>
        <taxon>Bifidobacterium</taxon>
    </lineage>
</organism>
<dbReference type="AlphaFoldDB" id="A0A6B1X8K4"/>
<dbReference type="EMBL" id="WXDR01000001">
    <property type="protein sequence ID" value="MZU07483.1"/>
    <property type="molecule type" value="Genomic_DNA"/>
</dbReference>
<name>A0A6B1X8K4_BIFLN</name>